<proteinExistence type="predicted"/>
<dbReference type="KEGG" id="spzr:G5C33_14200"/>
<dbReference type="InterPro" id="IPR011051">
    <property type="entry name" value="RmlC_Cupin_sf"/>
</dbReference>
<dbReference type="Gene3D" id="2.60.120.10">
    <property type="entry name" value="Jelly Rolls"/>
    <property type="match status" value="1"/>
</dbReference>
<accession>A0A6G6Y7Q3</accession>
<evidence type="ECO:0000313" key="2">
    <source>
        <dbReference type="Proteomes" id="UP000501568"/>
    </source>
</evidence>
<gene>
    <name evidence="1" type="ORF">G5C33_14200</name>
</gene>
<dbReference type="EMBL" id="CP049109">
    <property type="protein sequence ID" value="QIG80827.1"/>
    <property type="molecule type" value="Genomic_DNA"/>
</dbReference>
<name>A0A6G6Y7Q3_9SPHN</name>
<sequence length="170" mass="18572">MAESARKPRFEIRRGTDASDFEESGLMQSNPLTETEMAGAGATMEAGVMDGTNVKLLFDMPGMSLARAWFKSGFPLPRHTHNTDCLYYVLAGSLRMGTEELVAGDTFFVGADVPYSYVPGPDGVEVLEFRASNAFDIKLMANNKAFWDKATEMVRDKQAAWAEETPPSGG</sequence>
<evidence type="ECO:0000313" key="1">
    <source>
        <dbReference type="EMBL" id="QIG80827.1"/>
    </source>
</evidence>
<keyword evidence="2" id="KW-1185">Reference proteome</keyword>
<dbReference type="InterPro" id="IPR014710">
    <property type="entry name" value="RmlC-like_jellyroll"/>
</dbReference>
<dbReference type="SUPFAM" id="SSF51182">
    <property type="entry name" value="RmlC-like cupins"/>
    <property type="match status" value="1"/>
</dbReference>
<dbReference type="AlphaFoldDB" id="A0A6G6Y7Q3"/>
<organism evidence="1 2">
    <name type="scientific">Stakelama tenebrarum</name>
    <dbReference type="NCBI Taxonomy" id="2711215"/>
    <lineage>
        <taxon>Bacteria</taxon>
        <taxon>Pseudomonadati</taxon>
        <taxon>Pseudomonadota</taxon>
        <taxon>Alphaproteobacteria</taxon>
        <taxon>Sphingomonadales</taxon>
        <taxon>Sphingomonadaceae</taxon>
        <taxon>Stakelama</taxon>
    </lineage>
</organism>
<dbReference type="Proteomes" id="UP000501568">
    <property type="component" value="Chromosome"/>
</dbReference>
<dbReference type="RefSeq" id="WP_165327835.1">
    <property type="nucleotide sequence ID" value="NZ_CP049109.1"/>
</dbReference>
<protein>
    <submittedName>
        <fullName evidence="1">Cupin domain-containing protein</fullName>
    </submittedName>
</protein>
<reference evidence="1 2" key="1">
    <citation type="submission" date="2020-02" db="EMBL/GenBank/DDBJ databases">
        <authorList>
            <person name="Zheng R.K."/>
            <person name="Sun C.M."/>
        </authorList>
    </citation>
    <scope>NUCLEOTIDE SEQUENCE [LARGE SCALE GENOMIC DNA]</scope>
    <source>
        <strain evidence="2">zrk23</strain>
    </source>
</reference>